<dbReference type="AlphaFoldDB" id="A0A2S4RQ74"/>
<feature type="signal peptide" evidence="5">
    <location>
        <begin position="1"/>
        <end position="21"/>
    </location>
</feature>
<comment type="caution">
    <text evidence="6">The sequence shown here is derived from an EMBL/GenBank/DDBJ whole genome shotgun (WGS) entry which is preliminary data.</text>
</comment>
<organism evidence="6 7">
    <name type="scientific">Citrobacter amalonaticus</name>
    <dbReference type="NCBI Taxonomy" id="35703"/>
    <lineage>
        <taxon>Bacteria</taxon>
        <taxon>Pseudomonadati</taxon>
        <taxon>Pseudomonadota</taxon>
        <taxon>Gammaproteobacteria</taxon>
        <taxon>Enterobacterales</taxon>
        <taxon>Enterobacteriaceae</taxon>
        <taxon>Citrobacter</taxon>
    </lineage>
</organism>
<evidence type="ECO:0000256" key="1">
    <source>
        <dbReference type="ARBA" id="ARBA00004561"/>
    </source>
</evidence>
<dbReference type="InterPro" id="IPR039458">
    <property type="entry name" value="FimA-like"/>
</dbReference>
<evidence type="ECO:0000256" key="5">
    <source>
        <dbReference type="SAM" id="SignalP"/>
    </source>
</evidence>
<dbReference type="GO" id="GO:0009289">
    <property type="term" value="C:pilus"/>
    <property type="evidence" value="ECO:0007669"/>
    <property type="project" value="UniProtKB-SubCell"/>
</dbReference>
<dbReference type="EMBL" id="PQLX01000020">
    <property type="protein sequence ID" value="POU59117.1"/>
    <property type="molecule type" value="Genomic_DNA"/>
</dbReference>
<dbReference type="GO" id="GO:0043709">
    <property type="term" value="P:cell adhesion involved in single-species biofilm formation"/>
    <property type="evidence" value="ECO:0007669"/>
    <property type="project" value="TreeGrafter"/>
</dbReference>
<dbReference type="InterPro" id="IPR050263">
    <property type="entry name" value="Bact_Fimbrial_Adh_Pro"/>
</dbReference>
<gene>
    <name evidence="6" type="ORF">C3430_26955</name>
</gene>
<dbReference type="SUPFAM" id="SSF49401">
    <property type="entry name" value="Bacterial adhesins"/>
    <property type="match status" value="1"/>
</dbReference>
<dbReference type="PANTHER" id="PTHR33420:SF3">
    <property type="entry name" value="FIMBRIAL SUBUNIT ELFA"/>
    <property type="match status" value="1"/>
</dbReference>
<reference evidence="6 7" key="1">
    <citation type="submission" date="2018-01" db="EMBL/GenBank/DDBJ databases">
        <title>Complete genome sequences of 14 Citrobacter spp. isolated from plant in Canada.</title>
        <authorList>
            <person name="Bhandare S.G."/>
            <person name="Colavecchio A."/>
            <person name="Jeukens J."/>
            <person name="Emond-Rheault J.-G."/>
            <person name="Freschi L."/>
            <person name="Hamel J."/>
            <person name="Kukavica-Ibrulj I."/>
            <person name="Levesque R."/>
            <person name="Goodridge L."/>
        </authorList>
    </citation>
    <scope>NUCLEOTIDE SEQUENCE [LARGE SCALE GENOMIC DNA]</scope>
    <source>
        <strain evidence="6 7">S1285</strain>
    </source>
</reference>
<dbReference type="OrthoDB" id="6466381at2"/>
<evidence type="ECO:0000256" key="4">
    <source>
        <dbReference type="ARBA" id="ARBA00023263"/>
    </source>
</evidence>
<dbReference type="RefSeq" id="WP_103776766.1">
    <property type="nucleotide sequence ID" value="NZ_PQLX01000020.1"/>
</dbReference>
<dbReference type="InterPro" id="IPR036937">
    <property type="entry name" value="Adhesion_dom_fimbrial_sf"/>
</dbReference>
<protein>
    <submittedName>
        <fullName evidence="6">Type 1 fimbrial protein</fullName>
    </submittedName>
</protein>
<evidence type="ECO:0000313" key="6">
    <source>
        <dbReference type="EMBL" id="POU59117.1"/>
    </source>
</evidence>
<sequence length="183" mass="17868">MKKIIAIAAFGSVFAVSAVQAAGNGTINFTGAVNNQTCNATVNGATGATAAAVTLPTVQANVLSTTGNTAGQTAFNVGVTGCATTNPTGAGTVKAYFEKGANVDANGRLINTSTGGASNVLLELVDGTSNAALKAGDISQNTGNFVAISGGNATLPYAVRYYATGAATAGAVASSVTYSLIYN</sequence>
<dbReference type="Pfam" id="PF16970">
    <property type="entry name" value="FimA"/>
    <property type="match status" value="1"/>
</dbReference>
<dbReference type="Gene3D" id="2.60.40.1090">
    <property type="entry name" value="Fimbrial-type adhesion domain"/>
    <property type="match status" value="1"/>
</dbReference>
<keyword evidence="4" id="KW-0281">Fimbrium</keyword>
<comment type="similarity">
    <text evidence="2">Belongs to the fimbrial protein family.</text>
</comment>
<accession>A0A2S4RQ74</accession>
<name>A0A2S4RQ74_CITAM</name>
<evidence type="ECO:0000313" key="7">
    <source>
        <dbReference type="Proteomes" id="UP000237003"/>
    </source>
</evidence>
<evidence type="ECO:0000256" key="2">
    <source>
        <dbReference type="ARBA" id="ARBA00006671"/>
    </source>
</evidence>
<dbReference type="PANTHER" id="PTHR33420">
    <property type="entry name" value="FIMBRIAL SUBUNIT ELFA-RELATED"/>
    <property type="match status" value="1"/>
</dbReference>
<dbReference type="InterPro" id="IPR008966">
    <property type="entry name" value="Adhesion_dom_sf"/>
</dbReference>
<dbReference type="Proteomes" id="UP000237003">
    <property type="component" value="Unassembled WGS sequence"/>
</dbReference>
<evidence type="ECO:0000256" key="3">
    <source>
        <dbReference type="ARBA" id="ARBA00022729"/>
    </source>
</evidence>
<feature type="chain" id="PRO_5015782629" evidence="5">
    <location>
        <begin position="22"/>
        <end position="183"/>
    </location>
</feature>
<proteinExistence type="inferred from homology"/>
<comment type="subcellular location">
    <subcellularLocation>
        <location evidence="1">Fimbrium</location>
    </subcellularLocation>
</comment>
<keyword evidence="3 5" id="KW-0732">Signal</keyword>